<evidence type="ECO:0000313" key="3">
    <source>
        <dbReference type="EMBL" id="KDR81298.1"/>
    </source>
</evidence>
<reference evidence="4" key="1">
    <citation type="journal article" date="2014" name="Proc. Natl. Acad. Sci. U.S.A.">
        <title>Extensive sampling of basidiomycete genomes demonstrates inadequacy of the white-rot/brown-rot paradigm for wood decay fungi.</title>
        <authorList>
            <person name="Riley R."/>
            <person name="Salamov A.A."/>
            <person name="Brown D.W."/>
            <person name="Nagy L.G."/>
            <person name="Floudas D."/>
            <person name="Held B.W."/>
            <person name="Levasseur A."/>
            <person name="Lombard V."/>
            <person name="Morin E."/>
            <person name="Otillar R."/>
            <person name="Lindquist E.A."/>
            <person name="Sun H."/>
            <person name="LaButti K.M."/>
            <person name="Schmutz J."/>
            <person name="Jabbour D."/>
            <person name="Luo H."/>
            <person name="Baker S.E."/>
            <person name="Pisabarro A.G."/>
            <person name="Walton J.D."/>
            <person name="Blanchette R.A."/>
            <person name="Henrissat B."/>
            <person name="Martin F."/>
            <person name="Cullen D."/>
            <person name="Hibbett D.S."/>
            <person name="Grigoriev I.V."/>
        </authorList>
    </citation>
    <scope>NUCLEOTIDE SEQUENCE [LARGE SCALE GENOMIC DNA]</scope>
    <source>
        <strain evidence="4">CBS 339.88</strain>
    </source>
</reference>
<organism evidence="3 4">
    <name type="scientific">Galerina marginata (strain CBS 339.88)</name>
    <dbReference type="NCBI Taxonomy" id="685588"/>
    <lineage>
        <taxon>Eukaryota</taxon>
        <taxon>Fungi</taxon>
        <taxon>Dikarya</taxon>
        <taxon>Basidiomycota</taxon>
        <taxon>Agaricomycotina</taxon>
        <taxon>Agaricomycetes</taxon>
        <taxon>Agaricomycetidae</taxon>
        <taxon>Agaricales</taxon>
        <taxon>Agaricineae</taxon>
        <taxon>Strophariaceae</taxon>
        <taxon>Galerina</taxon>
    </lineage>
</organism>
<evidence type="ECO:0000259" key="2">
    <source>
        <dbReference type="Pfam" id="PF14040"/>
    </source>
</evidence>
<dbReference type="InterPro" id="IPR029476">
    <property type="entry name" value="DNase_NucA_NucB"/>
</dbReference>
<dbReference type="STRING" id="685588.A0A067TQP5"/>
<feature type="region of interest" description="Disordered" evidence="1">
    <location>
        <begin position="1"/>
        <end position="37"/>
    </location>
</feature>
<proteinExistence type="predicted"/>
<keyword evidence="4" id="KW-1185">Reference proteome</keyword>
<accession>A0A067TQP5</accession>
<dbReference type="OrthoDB" id="3259102at2759"/>
<dbReference type="Proteomes" id="UP000027222">
    <property type="component" value="Unassembled WGS sequence"/>
</dbReference>
<feature type="domain" description="Deoxyribonuclease NucA/NucB" evidence="2">
    <location>
        <begin position="84"/>
        <end position="160"/>
    </location>
</feature>
<dbReference type="EMBL" id="KL142371">
    <property type="protein sequence ID" value="KDR81298.1"/>
    <property type="molecule type" value="Genomic_DNA"/>
</dbReference>
<sequence length="238" mass="26219">MLGCSPLGLLDDIPNPSPSSTAGTPQKPTETRNPKGTVSLDYEDMLIPRKKTQDAATRKEAVDSLFKNMCLGMKERGALDTQTEIFTYTRSQQSANRREACGGVTCDPGESCDEYPFASTAEGGAGAIANCIIELGNSIQGGFLSTLLRGNMINENDHYTLELKNVKCEELLASPKKRDILHARQPETSGLTTQLQEIDMYTFGPFISSDVHNHSLYYIGDLSSGNYTERQNKFRLHR</sequence>
<dbReference type="HOGENOM" id="CLU_1165895_0_0_1"/>
<dbReference type="AlphaFoldDB" id="A0A067TQP5"/>
<name>A0A067TQP5_GALM3</name>
<dbReference type="Pfam" id="PF14040">
    <property type="entry name" value="DNase_NucA_NucB"/>
    <property type="match status" value="1"/>
</dbReference>
<evidence type="ECO:0000313" key="4">
    <source>
        <dbReference type="Proteomes" id="UP000027222"/>
    </source>
</evidence>
<feature type="compositionally biased region" description="Polar residues" evidence="1">
    <location>
        <begin position="18"/>
        <end position="28"/>
    </location>
</feature>
<gene>
    <name evidence="3" type="ORF">GALMADRAFT_1125289</name>
</gene>
<evidence type="ECO:0000256" key="1">
    <source>
        <dbReference type="SAM" id="MobiDB-lite"/>
    </source>
</evidence>
<protein>
    <recommendedName>
        <fullName evidence="2">Deoxyribonuclease NucA/NucB domain-containing protein</fullName>
    </recommendedName>
</protein>